<accession>A0A3T1CXA1</accession>
<evidence type="ECO:0000313" key="2">
    <source>
        <dbReference type="Proteomes" id="UP001161669"/>
    </source>
</evidence>
<sequence length="52" mass="5938">MEQAAEYDEEATCELESCVWEEEDGITYAHLHDADTGTEFKLPLVPYDSLDQ</sequence>
<proteinExistence type="predicted"/>
<dbReference type="EMBL" id="AP018495">
    <property type="protein sequence ID" value="BBI30451.1"/>
    <property type="molecule type" value="Genomic_DNA"/>
</dbReference>
<keyword evidence="2" id="KW-1185">Reference proteome</keyword>
<reference evidence="2" key="1">
    <citation type="journal article" date="2019" name="J. Virol.">
        <title>Medusavirus, a novel large DNA virus discovered from hot spring water.</title>
        <authorList>
            <person name="Yoshikawa G."/>
            <person name="Blanc-Mathieu R."/>
            <person name="Song C."/>
            <person name="Kayama Y."/>
            <person name="Mochizuki T."/>
            <person name="Murata K."/>
            <person name="Ogata H."/>
            <person name="Takemura M."/>
        </authorList>
    </citation>
    <scope>NUCLEOTIDE SEQUENCE [LARGE SCALE GENOMIC DNA]</scope>
</reference>
<organism evidence="1 2">
    <name type="scientific">Acanthamoeba castellanii medusavirus J1</name>
    <dbReference type="NCBI Taxonomy" id="3114988"/>
    <lineage>
        <taxon>Viruses</taxon>
        <taxon>Varidnaviria</taxon>
        <taxon>Bamfordvirae</taxon>
        <taxon>Nucleocytoviricota</taxon>
        <taxon>Megaviricetes</taxon>
        <taxon>Mamonoviridae</taxon>
        <taxon>Medusavirus</taxon>
        <taxon>Medusavirus medusae</taxon>
    </lineage>
</organism>
<protein>
    <submittedName>
        <fullName evidence="1">Uncharacterized protein</fullName>
    </submittedName>
</protein>
<dbReference type="Proteomes" id="UP001161669">
    <property type="component" value="Segment"/>
</dbReference>
<dbReference type="KEGG" id="vg:80540803"/>
<name>A0A3T1CXA1_9VIRU</name>
<evidence type="ECO:0000313" key="1">
    <source>
        <dbReference type="EMBL" id="BBI30451.1"/>
    </source>
</evidence>